<dbReference type="RefSeq" id="WP_338293315.1">
    <property type="nucleotide sequence ID" value="NZ_AP027272.1"/>
</dbReference>
<keyword evidence="2" id="KW-1185">Reference proteome</keyword>
<sequence>MIAEQLSFDDLSHELPFVVLWCEEQRDFTVVPVTDWVGDKMKILALVNEVHLHPVGVFETAEAAFSFVELQQKKDLNLVEH</sequence>
<dbReference type="AlphaFoldDB" id="A0AA48HZ83"/>
<evidence type="ECO:0000313" key="2">
    <source>
        <dbReference type="Proteomes" id="UP001333710"/>
    </source>
</evidence>
<dbReference type="KEGG" id="pmaw:MACH26_28510"/>
<proteinExistence type="predicted"/>
<reference evidence="1" key="1">
    <citation type="submission" date="2023-01" db="EMBL/GenBank/DDBJ databases">
        <title>Complete genome sequence of Planctobacterium marinum strain Dej080120_11.</title>
        <authorList>
            <person name="Ueki S."/>
            <person name="Maruyama F."/>
        </authorList>
    </citation>
    <scope>NUCLEOTIDE SEQUENCE</scope>
    <source>
        <strain evidence="1">Dej080120_11</strain>
    </source>
</reference>
<gene>
    <name evidence="1" type="ORF">MACH26_28510</name>
</gene>
<dbReference type="EMBL" id="AP027272">
    <property type="protein sequence ID" value="BDX07330.1"/>
    <property type="molecule type" value="Genomic_DNA"/>
</dbReference>
<dbReference type="Proteomes" id="UP001333710">
    <property type="component" value="Chromosome"/>
</dbReference>
<name>A0AA48HZ83_9ALTE</name>
<accession>A0AA48HZ83</accession>
<organism evidence="1 2">
    <name type="scientific">Planctobacterium marinum</name>
    <dbReference type="NCBI Taxonomy" id="1631968"/>
    <lineage>
        <taxon>Bacteria</taxon>
        <taxon>Pseudomonadati</taxon>
        <taxon>Pseudomonadota</taxon>
        <taxon>Gammaproteobacteria</taxon>
        <taxon>Alteromonadales</taxon>
        <taxon>Alteromonadaceae</taxon>
        <taxon>Planctobacterium</taxon>
    </lineage>
</organism>
<evidence type="ECO:0000313" key="1">
    <source>
        <dbReference type="EMBL" id="BDX07330.1"/>
    </source>
</evidence>
<protein>
    <submittedName>
        <fullName evidence="1">Uncharacterized protein</fullName>
    </submittedName>
</protein>